<dbReference type="PANTHER" id="PTHR10545:SF42">
    <property type="entry name" value="ACETYLTRANSFERASE"/>
    <property type="match status" value="1"/>
</dbReference>
<keyword evidence="1" id="KW-0808">Transferase</keyword>
<evidence type="ECO:0000256" key="1">
    <source>
        <dbReference type="ARBA" id="ARBA00022679"/>
    </source>
</evidence>
<name>A0A7C3C8S1_9PROT</name>
<sequence length="144" mass="16126">KAQWLELWAGYVTYYRATLADNVTNTTWARMLDAQGDIHGLCAVDENGTLVGIVHYLFHPVTWAAAPRCYLEDLFTAKDARGQGVARALIEAVRQAALSQGSDQVYWLTEDYNERAQFLYDKVASKTPFIKYQISLGSKGSKSN</sequence>
<feature type="domain" description="N-acetyltransferase" evidence="3">
    <location>
        <begin position="1"/>
        <end position="144"/>
    </location>
</feature>
<dbReference type="Proteomes" id="UP000886042">
    <property type="component" value="Unassembled WGS sequence"/>
</dbReference>
<feature type="non-terminal residue" evidence="4">
    <location>
        <position position="1"/>
    </location>
</feature>
<comment type="caution">
    <text evidence="4">The sequence shown here is derived from an EMBL/GenBank/DDBJ whole genome shotgun (WGS) entry which is preliminary data.</text>
</comment>
<dbReference type="Pfam" id="PF00583">
    <property type="entry name" value="Acetyltransf_1"/>
    <property type="match status" value="1"/>
</dbReference>
<evidence type="ECO:0000313" key="4">
    <source>
        <dbReference type="EMBL" id="HFB54801.1"/>
    </source>
</evidence>
<dbReference type="CDD" id="cd04301">
    <property type="entry name" value="NAT_SF"/>
    <property type="match status" value="1"/>
</dbReference>
<protein>
    <submittedName>
        <fullName evidence="4">GNAT family N-acetyltransferase</fullName>
    </submittedName>
</protein>
<reference evidence="4" key="1">
    <citation type="journal article" date="2020" name="mSystems">
        <title>Genome- and Community-Level Interaction Insights into Carbon Utilization and Element Cycling Functions of Hydrothermarchaeota in Hydrothermal Sediment.</title>
        <authorList>
            <person name="Zhou Z."/>
            <person name="Liu Y."/>
            <person name="Xu W."/>
            <person name="Pan J."/>
            <person name="Luo Z.H."/>
            <person name="Li M."/>
        </authorList>
    </citation>
    <scope>NUCLEOTIDE SEQUENCE [LARGE SCALE GENOMIC DNA]</scope>
    <source>
        <strain evidence="4">HyVt-489</strain>
    </source>
</reference>
<keyword evidence="2" id="KW-0012">Acyltransferase</keyword>
<dbReference type="InterPro" id="IPR000182">
    <property type="entry name" value="GNAT_dom"/>
</dbReference>
<dbReference type="EMBL" id="DRMN01000177">
    <property type="protein sequence ID" value="HFB54801.1"/>
    <property type="molecule type" value="Genomic_DNA"/>
</dbReference>
<dbReference type="AlphaFoldDB" id="A0A7C3C8S1"/>
<dbReference type="Gene3D" id="3.40.630.30">
    <property type="match status" value="1"/>
</dbReference>
<dbReference type="SUPFAM" id="SSF55729">
    <property type="entry name" value="Acyl-CoA N-acyltransferases (Nat)"/>
    <property type="match status" value="1"/>
</dbReference>
<organism evidence="4">
    <name type="scientific">Hellea balneolensis</name>
    <dbReference type="NCBI Taxonomy" id="287478"/>
    <lineage>
        <taxon>Bacteria</taxon>
        <taxon>Pseudomonadati</taxon>
        <taxon>Pseudomonadota</taxon>
        <taxon>Alphaproteobacteria</taxon>
        <taxon>Maricaulales</taxon>
        <taxon>Robiginitomaculaceae</taxon>
        <taxon>Hellea</taxon>
    </lineage>
</organism>
<dbReference type="GO" id="GO:0008080">
    <property type="term" value="F:N-acetyltransferase activity"/>
    <property type="evidence" value="ECO:0007669"/>
    <property type="project" value="TreeGrafter"/>
</dbReference>
<dbReference type="PROSITE" id="PS51186">
    <property type="entry name" value="GNAT"/>
    <property type="match status" value="1"/>
</dbReference>
<dbReference type="InterPro" id="IPR051016">
    <property type="entry name" value="Diverse_Substrate_AcTransf"/>
</dbReference>
<gene>
    <name evidence="4" type="ORF">ENJ46_02665</name>
</gene>
<accession>A0A7C3C8S1</accession>
<proteinExistence type="predicted"/>
<dbReference type="InterPro" id="IPR016181">
    <property type="entry name" value="Acyl_CoA_acyltransferase"/>
</dbReference>
<evidence type="ECO:0000256" key="2">
    <source>
        <dbReference type="ARBA" id="ARBA00023315"/>
    </source>
</evidence>
<evidence type="ECO:0000259" key="3">
    <source>
        <dbReference type="PROSITE" id="PS51186"/>
    </source>
</evidence>
<dbReference type="PANTHER" id="PTHR10545">
    <property type="entry name" value="DIAMINE N-ACETYLTRANSFERASE"/>
    <property type="match status" value="1"/>
</dbReference>